<organism evidence="1 2">
    <name type="scientific">Candidatus Egerieisoma faecipullorum</name>
    <dbReference type="NCBI Taxonomy" id="2840963"/>
    <lineage>
        <taxon>Bacteria</taxon>
        <taxon>Bacillati</taxon>
        <taxon>Bacillota</taxon>
        <taxon>Clostridia</taxon>
        <taxon>Eubacteriales</taxon>
        <taxon>Clostridiaceae</taxon>
        <taxon>Clostridiaceae incertae sedis</taxon>
        <taxon>Candidatus Egerieisoma</taxon>
    </lineage>
</organism>
<accession>A0A9D1IA09</accession>
<dbReference type="Proteomes" id="UP000824089">
    <property type="component" value="Unassembled WGS sequence"/>
</dbReference>
<reference evidence="1" key="2">
    <citation type="journal article" date="2021" name="PeerJ">
        <title>Extensive microbial diversity within the chicken gut microbiome revealed by metagenomics and culture.</title>
        <authorList>
            <person name="Gilroy R."/>
            <person name="Ravi A."/>
            <person name="Getino M."/>
            <person name="Pursley I."/>
            <person name="Horton D.L."/>
            <person name="Alikhan N.F."/>
            <person name="Baker D."/>
            <person name="Gharbi K."/>
            <person name="Hall N."/>
            <person name="Watson M."/>
            <person name="Adriaenssens E.M."/>
            <person name="Foster-Nyarko E."/>
            <person name="Jarju S."/>
            <person name="Secka A."/>
            <person name="Antonio M."/>
            <person name="Oren A."/>
            <person name="Chaudhuri R.R."/>
            <person name="La Ragione R."/>
            <person name="Hildebrand F."/>
            <person name="Pallen M.J."/>
        </authorList>
    </citation>
    <scope>NUCLEOTIDE SEQUENCE</scope>
    <source>
        <strain evidence="1">CHK195-4489</strain>
    </source>
</reference>
<evidence type="ECO:0000313" key="1">
    <source>
        <dbReference type="EMBL" id="HIU29988.1"/>
    </source>
</evidence>
<reference evidence="1" key="1">
    <citation type="submission" date="2020-10" db="EMBL/GenBank/DDBJ databases">
        <authorList>
            <person name="Gilroy R."/>
        </authorList>
    </citation>
    <scope>NUCLEOTIDE SEQUENCE</scope>
    <source>
        <strain evidence="1">CHK195-4489</strain>
    </source>
</reference>
<protein>
    <submittedName>
        <fullName evidence="1">Uncharacterized protein</fullName>
    </submittedName>
</protein>
<dbReference type="AlphaFoldDB" id="A0A9D1IA09"/>
<feature type="non-terminal residue" evidence="1">
    <location>
        <position position="1"/>
    </location>
</feature>
<proteinExistence type="predicted"/>
<name>A0A9D1IA09_9CLOT</name>
<dbReference type="EMBL" id="DVMM01000142">
    <property type="protein sequence ID" value="HIU29988.1"/>
    <property type="molecule type" value="Genomic_DNA"/>
</dbReference>
<evidence type="ECO:0000313" key="2">
    <source>
        <dbReference type="Proteomes" id="UP000824089"/>
    </source>
</evidence>
<gene>
    <name evidence="1" type="ORF">IAD50_06810</name>
</gene>
<comment type="caution">
    <text evidence="1">The sequence shown here is derived from an EMBL/GenBank/DDBJ whole genome shotgun (WGS) entry which is preliminary data.</text>
</comment>
<sequence length="126" mass="14642">SAELEEKRRLHASAVEEAIRIRDNYKRFESEMNSRLRELAAIKSQSEIVAMREKISDLDYHYGSRQEDHINTIRRSLNERCARLTAMQQLREESTEAGIQRISDKITLQRAEARAELLLAEQGQGE</sequence>